<reference evidence="3 4" key="1">
    <citation type="journal article" date="2013" name="PLoS ONE">
        <title>Cultivation and Complete Genome Sequencing of Gloeobacter kilaueensis sp. nov., from a Lava Cave in Kilauea Caldera, Hawai'i.</title>
        <authorList>
            <person name="Saw J.H."/>
            <person name="Schatz M."/>
            <person name="Brown M.V."/>
            <person name="Kunkel D.D."/>
            <person name="Foster J.S."/>
            <person name="Shick H."/>
            <person name="Christensen S."/>
            <person name="Hou S."/>
            <person name="Wan X."/>
            <person name="Donachie S.P."/>
        </authorList>
    </citation>
    <scope>NUCLEOTIDE SEQUENCE [LARGE SCALE GENOMIC DNA]</scope>
    <source>
        <strain evidence="4">JS</strain>
    </source>
</reference>
<dbReference type="SUPFAM" id="SSF53474">
    <property type="entry name" value="alpha/beta-Hydrolases"/>
    <property type="match status" value="1"/>
</dbReference>
<dbReference type="InterPro" id="IPR050266">
    <property type="entry name" value="AB_hydrolase_sf"/>
</dbReference>
<dbReference type="Pfam" id="PF00561">
    <property type="entry name" value="Abhydrolase_1"/>
    <property type="match status" value="1"/>
</dbReference>
<organism evidence="3 4">
    <name type="scientific">Gloeobacter kilaueensis (strain ATCC BAA-2537 / CCAP 1431/1 / ULC 316 / JS1)</name>
    <dbReference type="NCBI Taxonomy" id="1183438"/>
    <lineage>
        <taxon>Bacteria</taxon>
        <taxon>Bacillati</taxon>
        <taxon>Cyanobacteriota</taxon>
        <taxon>Cyanophyceae</taxon>
        <taxon>Gloeobacterales</taxon>
        <taxon>Gloeobacteraceae</taxon>
        <taxon>Gloeobacter</taxon>
    </lineage>
</organism>
<gene>
    <name evidence="3" type="ORF">GKIL_4259</name>
</gene>
<evidence type="ECO:0000259" key="1">
    <source>
        <dbReference type="Pfam" id="PF00561"/>
    </source>
</evidence>
<evidence type="ECO:0000313" key="3">
    <source>
        <dbReference type="EMBL" id="AGY60505.1"/>
    </source>
</evidence>
<dbReference type="Pfam" id="PF08386">
    <property type="entry name" value="Abhydrolase_4"/>
    <property type="match status" value="1"/>
</dbReference>
<keyword evidence="4" id="KW-1185">Reference proteome</keyword>
<dbReference type="KEGG" id="glj:GKIL_4259"/>
<feature type="domain" description="Peptidase S33 tripeptidyl aminopeptidase-like C-terminal" evidence="2">
    <location>
        <begin position="415"/>
        <end position="506"/>
    </location>
</feature>
<dbReference type="GO" id="GO:0016020">
    <property type="term" value="C:membrane"/>
    <property type="evidence" value="ECO:0007669"/>
    <property type="project" value="TreeGrafter"/>
</dbReference>
<protein>
    <submittedName>
        <fullName evidence="3">TAP domain-containing protein</fullName>
    </submittedName>
</protein>
<accession>U5QS33</accession>
<feature type="domain" description="AB hydrolase-1" evidence="1">
    <location>
        <begin position="96"/>
        <end position="228"/>
    </location>
</feature>
<dbReference type="InterPro" id="IPR029058">
    <property type="entry name" value="AB_hydrolase_fold"/>
</dbReference>
<evidence type="ECO:0000259" key="2">
    <source>
        <dbReference type="Pfam" id="PF08386"/>
    </source>
</evidence>
<dbReference type="EMBL" id="CP003587">
    <property type="protein sequence ID" value="AGY60505.1"/>
    <property type="molecule type" value="Genomic_DNA"/>
</dbReference>
<dbReference type="InterPro" id="IPR000073">
    <property type="entry name" value="AB_hydrolase_1"/>
</dbReference>
<dbReference type="PANTHER" id="PTHR43798:SF27">
    <property type="entry name" value="HYDROLASE ALPHA_BETA HYDROLASE FOLD FAMILY"/>
    <property type="match status" value="1"/>
</dbReference>
<evidence type="ECO:0000313" key="4">
    <source>
        <dbReference type="Proteomes" id="UP000017396"/>
    </source>
</evidence>
<dbReference type="Proteomes" id="UP000017396">
    <property type="component" value="Chromosome"/>
</dbReference>
<dbReference type="PANTHER" id="PTHR43798">
    <property type="entry name" value="MONOACYLGLYCEROL LIPASE"/>
    <property type="match status" value="1"/>
</dbReference>
<dbReference type="STRING" id="1183438.GKIL_4259"/>
<sequence length="667" mass="71032">MAIPHRLLCVLSLLIGLYLAPVAAARPTVHRAGEPPTSDPGGIRVGSLQLLPCRDAPAYCGNLVRPLDSAAQVAGTIAIHFEYYPRRQRSEPALGTIVAVEGGPGYPSTGSRGGYLGLFGPLLDHRDLLLVDNRGTGHSQVIDCEPLQTQDVQTQKNLALCGASLGQTSDLYGSGAAADDLAAVLDALAVGTIDLYGDSYGTFFSQTFAARHPDRLRSVVLDSAYPVIGESPWYVEDAPAMRNAFNVVCQRSPHCAALGGSSIARIERLLDAIRLAPIAGTAFDGDGQLRHVQVDPGSLAYLMFANATSRVVYRELDAAARAYLDRNDSAPILRLVAENRLVGDARDPSAEARYYSRGLFAAVSCSDYPQLYDMTAPPSVRHQQRDAAFALQQQSDPTVYAPFTIREFNRQPLDYSVLDLCLNWPVPSEAHPPAQPVPPGARFTPAPVLELSGELDSLTAPADGLAAANLFENGQQVLVANSFHVTAVGDLDNCASKLVRNFVANLDPGDTSCAAQIAEVRTVPDFVTAVAQVQPASALPGNRATAADRRIAAAAVLAAGDAFSRWWVNLSGSGVGLRGGSFRYGLAQRHLYRFWLDNLRWVDDEAVSGSLDWNFATGQITAHLSVLTPAGASGTIDVSWQDRQPQAQASLSGTIAGRTLQATMPAP</sequence>
<dbReference type="Gene3D" id="3.40.50.1820">
    <property type="entry name" value="alpha/beta hydrolase"/>
    <property type="match status" value="1"/>
</dbReference>
<dbReference type="RefSeq" id="WP_023175864.1">
    <property type="nucleotide sequence ID" value="NC_022600.1"/>
</dbReference>
<dbReference type="AlphaFoldDB" id="U5QS33"/>
<dbReference type="InterPro" id="IPR013595">
    <property type="entry name" value="Pept_S33_TAP-like_C"/>
</dbReference>
<dbReference type="HOGENOM" id="CLU_382592_0_0_3"/>
<dbReference type="eggNOG" id="COG0596">
    <property type="taxonomic scope" value="Bacteria"/>
</dbReference>
<proteinExistence type="predicted"/>
<name>U5QS33_GLOK1</name>